<evidence type="ECO:0000256" key="5">
    <source>
        <dbReference type="ARBA" id="ARBA00023163"/>
    </source>
</evidence>
<evidence type="ECO:0000313" key="9">
    <source>
        <dbReference type="EMBL" id="KHT63038.1"/>
    </source>
</evidence>
<dbReference type="EMBL" id="JWLZ01000163">
    <property type="protein sequence ID" value="KHT63038.1"/>
    <property type="molecule type" value="Genomic_DNA"/>
</dbReference>
<dbReference type="PROSITE" id="PS01124">
    <property type="entry name" value="HTH_ARAC_FAMILY_2"/>
    <property type="match status" value="1"/>
</dbReference>
<dbReference type="GO" id="GO:0043565">
    <property type="term" value="F:sequence-specific DNA binding"/>
    <property type="evidence" value="ECO:0007669"/>
    <property type="project" value="InterPro"/>
</dbReference>
<feature type="domain" description="Histidine kinase" evidence="8">
    <location>
        <begin position="795"/>
        <end position="1007"/>
    </location>
</feature>
<dbReference type="GO" id="GO:0003700">
    <property type="term" value="F:DNA-binding transcription factor activity"/>
    <property type="evidence" value="ECO:0007669"/>
    <property type="project" value="InterPro"/>
</dbReference>
<dbReference type="Gene3D" id="2.130.10.10">
    <property type="entry name" value="YVTN repeat-like/Quinoprotein amine dehydrogenase"/>
    <property type="match status" value="3"/>
</dbReference>
<evidence type="ECO:0000256" key="6">
    <source>
        <dbReference type="SAM" id="Phobius"/>
    </source>
</evidence>
<keyword evidence="3" id="KW-0597">Phosphoprotein</keyword>
<evidence type="ECO:0000313" key="10">
    <source>
        <dbReference type="Proteomes" id="UP000031278"/>
    </source>
</evidence>
<organism evidence="9 10">
    <name type="scientific">Photobacterium gaetbulicola</name>
    <dbReference type="NCBI Taxonomy" id="1295392"/>
    <lineage>
        <taxon>Bacteria</taxon>
        <taxon>Pseudomonadati</taxon>
        <taxon>Pseudomonadota</taxon>
        <taxon>Gammaproteobacteria</taxon>
        <taxon>Vibrionales</taxon>
        <taxon>Vibrionaceae</taxon>
        <taxon>Photobacterium</taxon>
    </lineage>
</organism>
<dbReference type="SUPFAM" id="SSF55874">
    <property type="entry name" value="ATPase domain of HSP90 chaperone/DNA topoisomerase II/histidine kinase"/>
    <property type="match status" value="1"/>
</dbReference>
<keyword evidence="4" id="KW-0805">Transcription regulation</keyword>
<dbReference type="InterPro" id="IPR005467">
    <property type="entry name" value="His_kinase_dom"/>
</dbReference>
<keyword evidence="6" id="KW-1133">Transmembrane helix</keyword>
<dbReference type="GO" id="GO:0000155">
    <property type="term" value="F:phosphorelay sensor kinase activity"/>
    <property type="evidence" value="ECO:0007669"/>
    <property type="project" value="InterPro"/>
</dbReference>
<protein>
    <recommendedName>
        <fullName evidence="2">histidine kinase</fullName>
        <ecNumber evidence="2">2.7.13.3</ecNumber>
    </recommendedName>
</protein>
<accession>A0A0B9G2N7</accession>
<dbReference type="SMART" id="SM00387">
    <property type="entry name" value="HATPase_c"/>
    <property type="match status" value="1"/>
</dbReference>
<dbReference type="PRINTS" id="PR00344">
    <property type="entry name" value="BCTRLSENSOR"/>
</dbReference>
<dbReference type="InterPro" id="IPR018060">
    <property type="entry name" value="HTH_AraC"/>
</dbReference>
<dbReference type="PROSITE" id="PS50109">
    <property type="entry name" value="HIS_KIN"/>
    <property type="match status" value="1"/>
</dbReference>
<dbReference type="PANTHER" id="PTHR43547">
    <property type="entry name" value="TWO-COMPONENT HISTIDINE KINASE"/>
    <property type="match status" value="1"/>
</dbReference>
<feature type="domain" description="HTH araC/xylS-type" evidence="7">
    <location>
        <begin position="1167"/>
        <end position="1265"/>
    </location>
</feature>
<dbReference type="PANTHER" id="PTHR43547:SF2">
    <property type="entry name" value="HYBRID SIGNAL TRANSDUCTION HISTIDINE KINASE C"/>
    <property type="match status" value="1"/>
</dbReference>
<dbReference type="Pfam" id="PF02518">
    <property type="entry name" value="HATPase_c"/>
    <property type="match status" value="1"/>
</dbReference>
<evidence type="ECO:0000256" key="1">
    <source>
        <dbReference type="ARBA" id="ARBA00000085"/>
    </source>
</evidence>
<gene>
    <name evidence="9" type="ORF">RJ45_14295</name>
</gene>
<dbReference type="InterPro" id="IPR036097">
    <property type="entry name" value="HisK_dim/P_sf"/>
</dbReference>
<dbReference type="AlphaFoldDB" id="A0A0B9G2N7"/>
<dbReference type="InterPro" id="IPR036890">
    <property type="entry name" value="HATPase_C_sf"/>
</dbReference>
<dbReference type="CDD" id="cd00082">
    <property type="entry name" value="HisKA"/>
    <property type="match status" value="1"/>
</dbReference>
<dbReference type="Proteomes" id="UP000031278">
    <property type="component" value="Unassembled WGS sequence"/>
</dbReference>
<dbReference type="Gene3D" id="1.10.10.60">
    <property type="entry name" value="Homeodomain-like"/>
    <property type="match status" value="1"/>
</dbReference>
<sequence length="1270" mass="141806">MVRRFLLVLLLLGIGLTSSAAVFSSSYMFRPMSELSGLGTLSVRKIVNDTNKGLWLVDSRGQLLFHDGVNLKPAVERTGKPVTGVTDAAMVGNTLWLVKDNHAYSYFPQSASLERHNISQIPVESVIARDNAAWFANRRGLYRLTDTEPDVEFVPFPYPIKLAGLYVTDKHLYVATQQGVYQYLSLDEPPAKLLADHHITAVAQDLHGEAWFGTRQGVIRGNNGALTTLGVNGSQPAVLSLQPTPQGVWVGTTMGLYLMTNAGEIKAHFMPSDYDRYALPDRRVQGLHQDPLGNLWVSTPKGVSLLPAGSDLFSRIRLGDRSGQIDANFISDVVYGGDDHYWLATDNGVFKLSSGFDVVEHIESVGRVEQLVLSDGQLWILQADGITLYDIRLSRMEIIEIPEDIKEQPLERIMVDHFGSLWVGSEGGLYRYWPEFREWMSFGRHWFREPAGGEQITGIVEDSEHQVWVGTTYGLYQFEAGGLHLVPDTAKQGGIVDIFEDRMGQLWIATNYTLQVSQTLKPLKLQEVKLTPEFAQPYCIARGSTGIWLSSSNGLSYISYYADLKRHLGFNSGLLSEDLGSRACLQDNGQALVLGFRQGLLRISEQALFDEFSDEPELVLSAVWVDNDIWPLGDSWSQLRRLPYGASIAFKLKVLPSRSALYQYRLVGENNQIGEWNIVSQPLLPVGVLSAGRYALEVRRVSPSGNHPLALSYDFRVQSSWQVYQALFGILAVTVLVLVLLFFYWRSKLFKVQAQQLKQSVYQKTAKIELQKKQLNASNVHLQRILDVRQHVMAQLSHELRTPLQLTMGLLSDLRPLSQAPAKVDIAERNVAHALHVAEQILSRDVFALVEPEKACEQLVSPIIQACCMSWQVEAERKQIALCLEDQTGADTSICLAPYHLEIMLGNLLSNALKYTDNKGGITVSVKEREQQLIISVSDTGQGMTDQTKAHLFDSYYQEEPQFSPEAGFGLGLSTVKQLVERYHGMISVISYQGVGSEFIIRLPLSVSKAGDDHVSPVPQDTMAQYPWLMVIGEHTLAETEWAKLLSEHYHVTYTRADYEDLILLDDPLPDVVVIDHQVLVPSDEQLLKALSEHFFGGNGPVFVLLSNSARLDAQYLKSVSWADLVLNEPLLGPPMLSKIDNLLDARRAVAVKSRLAAEHSGKVWQESVYSLVSEHFHSSDFGTSAAAKALYMSERTFQRHFKQAFGLSFKDYVTQFRFEQAAVMLKQGDKVADVALACGFKDPAYFSVRFKAYSGQTPAEFACGRVKQE</sequence>
<dbReference type="InterPro" id="IPR009057">
    <property type="entry name" value="Homeodomain-like_sf"/>
</dbReference>
<proteinExistence type="predicted"/>
<evidence type="ECO:0000259" key="7">
    <source>
        <dbReference type="PROSITE" id="PS01124"/>
    </source>
</evidence>
<dbReference type="InterPro" id="IPR003594">
    <property type="entry name" value="HATPase_dom"/>
</dbReference>
<keyword evidence="5" id="KW-0804">Transcription</keyword>
<dbReference type="InterPro" id="IPR003661">
    <property type="entry name" value="HisK_dim/P_dom"/>
</dbReference>
<evidence type="ECO:0000256" key="4">
    <source>
        <dbReference type="ARBA" id="ARBA00023015"/>
    </source>
</evidence>
<reference evidence="9 10" key="1">
    <citation type="submission" date="2014-12" db="EMBL/GenBank/DDBJ databases">
        <title>Genome sequencing of Photobacterium gaetbulicola AD005a.</title>
        <authorList>
            <person name="Adrian T.G.S."/>
            <person name="Chan K.G."/>
        </authorList>
    </citation>
    <scope>NUCLEOTIDE SEQUENCE [LARGE SCALE GENOMIC DNA]</scope>
    <source>
        <strain evidence="9 10">AD005a</strain>
    </source>
</reference>
<dbReference type="Gene3D" id="1.10.287.130">
    <property type="match status" value="1"/>
</dbReference>
<evidence type="ECO:0000256" key="3">
    <source>
        <dbReference type="ARBA" id="ARBA00022553"/>
    </source>
</evidence>
<dbReference type="SUPFAM" id="SSF63829">
    <property type="entry name" value="Calcium-dependent phosphotriesterase"/>
    <property type="match status" value="1"/>
</dbReference>
<dbReference type="EC" id="2.7.13.3" evidence="2"/>
<dbReference type="Gene3D" id="3.30.565.10">
    <property type="entry name" value="Histidine kinase-like ATPase, C-terminal domain"/>
    <property type="match status" value="1"/>
</dbReference>
<dbReference type="SUPFAM" id="SSF46689">
    <property type="entry name" value="Homeodomain-like"/>
    <property type="match status" value="1"/>
</dbReference>
<comment type="catalytic activity">
    <reaction evidence="1">
        <text>ATP + protein L-histidine = ADP + protein N-phospho-L-histidine.</text>
        <dbReference type="EC" id="2.7.13.3"/>
    </reaction>
</comment>
<evidence type="ECO:0000259" key="8">
    <source>
        <dbReference type="PROSITE" id="PS50109"/>
    </source>
</evidence>
<dbReference type="SMART" id="SM00342">
    <property type="entry name" value="HTH_ARAC"/>
    <property type="match status" value="1"/>
</dbReference>
<dbReference type="SUPFAM" id="SSF47384">
    <property type="entry name" value="Homodimeric domain of signal transducing histidine kinase"/>
    <property type="match status" value="1"/>
</dbReference>
<keyword evidence="6" id="KW-0472">Membrane</keyword>
<evidence type="ECO:0000256" key="2">
    <source>
        <dbReference type="ARBA" id="ARBA00012438"/>
    </source>
</evidence>
<keyword evidence="6" id="KW-0812">Transmembrane</keyword>
<name>A0A0B9G2N7_9GAMM</name>
<dbReference type="InterPro" id="IPR015943">
    <property type="entry name" value="WD40/YVTN_repeat-like_dom_sf"/>
</dbReference>
<feature type="transmembrane region" description="Helical" evidence="6">
    <location>
        <begin position="723"/>
        <end position="745"/>
    </location>
</feature>
<dbReference type="Pfam" id="PF12833">
    <property type="entry name" value="HTH_18"/>
    <property type="match status" value="1"/>
</dbReference>
<dbReference type="InterPro" id="IPR004358">
    <property type="entry name" value="Sig_transdc_His_kin-like_C"/>
</dbReference>
<comment type="caution">
    <text evidence="9">The sequence shown here is derived from an EMBL/GenBank/DDBJ whole genome shotgun (WGS) entry which is preliminary data.</text>
</comment>